<dbReference type="GO" id="GO:0022857">
    <property type="term" value="F:transmembrane transporter activity"/>
    <property type="evidence" value="ECO:0007669"/>
    <property type="project" value="InterPro"/>
</dbReference>
<feature type="transmembrane region" description="Helical" evidence="5">
    <location>
        <begin position="85"/>
        <end position="104"/>
    </location>
</feature>
<evidence type="ECO:0000256" key="1">
    <source>
        <dbReference type="ARBA" id="ARBA00004141"/>
    </source>
</evidence>
<dbReference type="PANTHER" id="PTHR23518">
    <property type="entry name" value="C-METHYLTRANSFERASE"/>
    <property type="match status" value="1"/>
</dbReference>
<name>A0AAX4NDI0_9ARCH</name>
<dbReference type="Proteomes" id="UP001451606">
    <property type="component" value="Chromosome"/>
</dbReference>
<evidence type="ECO:0000256" key="4">
    <source>
        <dbReference type="ARBA" id="ARBA00023136"/>
    </source>
</evidence>
<evidence type="ECO:0000256" key="2">
    <source>
        <dbReference type="ARBA" id="ARBA00022692"/>
    </source>
</evidence>
<evidence type="ECO:0000256" key="3">
    <source>
        <dbReference type="ARBA" id="ARBA00022989"/>
    </source>
</evidence>
<keyword evidence="8" id="KW-1185">Reference proteome</keyword>
<evidence type="ECO:0000259" key="6">
    <source>
        <dbReference type="PROSITE" id="PS50850"/>
    </source>
</evidence>
<evidence type="ECO:0000313" key="8">
    <source>
        <dbReference type="Proteomes" id="UP001451606"/>
    </source>
</evidence>
<dbReference type="InterPro" id="IPR036259">
    <property type="entry name" value="MFS_trans_sf"/>
</dbReference>
<feature type="transmembrane region" description="Helical" evidence="5">
    <location>
        <begin position="317"/>
        <end position="339"/>
    </location>
</feature>
<accession>A0AAX4NDI0</accession>
<dbReference type="InterPro" id="IPR020846">
    <property type="entry name" value="MFS_dom"/>
</dbReference>
<feature type="transmembrane region" description="Helical" evidence="5">
    <location>
        <begin position="21"/>
        <end position="48"/>
    </location>
</feature>
<dbReference type="PROSITE" id="PS50850">
    <property type="entry name" value="MFS"/>
    <property type="match status" value="1"/>
</dbReference>
<gene>
    <name evidence="7" type="ORF">OXIME_000082</name>
</gene>
<keyword evidence="2 5" id="KW-0812">Transmembrane</keyword>
<feature type="transmembrane region" description="Helical" evidence="5">
    <location>
        <begin position="287"/>
        <end position="305"/>
    </location>
</feature>
<feature type="domain" description="Major facilitator superfamily (MFS) profile" evidence="6">
    <location>
        <begin position="1"/>
        <end position="436"/>
    </location>
</feature>
<dbReference type="EMBL" id="CP133772">
    <property type="protein sequence ID" value="WYX99550.1"/>
    <property type="molecule type" value="Genomic_DNA"/>
</dbReference>
<dbReference type="PRINTS" id="PR01035">
    <property type="entry name" value="TCRTETA"/>
</dbReference>
<protein>
    <submittedName>
        <fullName evidence="7">MFS transporter</fullName>
    </submittedName>
</protein>
<dbReference type="InterPro" id="IPR001958">
    <property type="entry name" value="Tet-R_TetA/multi-R_MdtG-like"/>
</dbReference>
<dbReference type="AlphaFoldDB" id="A0AAX4NDI0"/>
<dbReference type="KEGG" id="omr:OXIME_000082"/>
<dbReference type="PANTHER" id="PTHR23518:SF2">
    <property type="entry name" value="MAJOR FACILITATOR SUPERFAMILY TRANSPORTER"/>
    <property type="match status" value="1"/>
</dbReference>
<dbReference type="Pfam" id="PF07690">
    <property type="entry name" value="MFS_1"/>
    <property type="match status" value="1"/>
</dbReference>
<feature type="transmembrane region" description="Helical" evidence="5">
    <location>
        <begin position="180"/>
        <end position="200"/>
    </location>
</feature>
<reference evidence="7 8" key="1">
    <citation type="submission" date="2023-09" db="EMBL/GenBank/DDBJ databases">
        <authorList>
            <person name="Golyshina O.V."/>
            <person name="Lunev E.A."/>
            <person name="Bargiela R."/>
            <person name="Gaines M.C."/>
            <person name="Daum B."/>
            <person name="Bale N.J."/>
            <person name="Koenen M."/>
            <person name="Sinninghe Damst J.S."/>
            <person name="Yakimov M."/>
            <person name="Golyshin P.N."/>
        </authorList>
    </citation>
    <scope>NUCLEOTIDE SEQUENCE [LARGE SCALE GENOMIC DNA]</scope>
    <source>
        <strain evidence="7 8">M1</strain>
    </source>
</reference>
<proteinExistence type="predicted"/>
<dbReference type="Gene3D" id="1.20.1250.20">
    <property type="entry name" value="MFS general substrate transporter like domains"/>
    <property type="match status" value="1"/>
</dbReference>
<feature type="transmembrane region" description="Helical" evidence="5">
    <location>
        <begin position="253"/>
        <end position="275"/>
    </location>
</feature>
<keyword evidence="4 5" id="KW-0472">Membrane</keyword>
<sequence>MGSSVGNVNTAVVKKAKPKYLWFLSYLLSNISGGLTSPLIPLFVVIYLHSNVEFVGIASSISSSASVPALIFWGNLSDSLGKRKIFIVIGFIGSFFALLLVIFAHMLWTYIGMLVIFQIVAMAATPVSTLLILENSEEKEWPTVMARFNTVSYIGLVIGLLAGTVIITVFASFTMIILPLFYVISAFVYLSAGITALIILPESIRKLRRSRLNNIYSFRMVERLRYFPSNVIHIFKFKNMKRGKPLLPRTRNYIFLTCILMLGFQLFFVPFPVYLIDKLKASEMEIFIMYLLNNIFSTIAFKFAGASVRVMGLRATISFSLLSRITIISIASVLTFLVLPIGPLLYISIFLYGFMGFFWSFISIAWVTSISKLALPENRGKAIGLYNSFLGIGQIAGSAISGFVALEIGYGFDFITAAIVIVVGGFLISVFQLHTPELGKGYETGKSLSKVP</sequence>
<feature type="transmembrane region" description="Helical" evidence="5">
    <location>
        <begin position="54"/>
        <end position="73"/>
    </location>
</feature>
<comment type="subcellular location">
    <subcellularLocation>
        <location evidence="1">Membrane</location>
        <topology evidence="1">Multi-pass membrane protein</topology>
    </subcellularLocation>
</comment>
<feature type="transmembrane region" description="Helical" evidence="5">
    <location>
        <begin position="153"/>
        <end position="174"/>
    </location>
</feature>
<feature type="transmembrane region" description="Helical" evidence="5">
    <location>
        <begin position="414"/>
        <end position="433"/>
    </location>
</feature>
<dbReference type="SUPFAM" id="SSF103473">
    <property type="entry name" value="MFS general substrate transporter"/>
    <property type="match status" value="1"/>
</dbReference>
<feature type="transmembrane region" description="Helical" evidence="5">
    <location>
        <begin position="388"/>
        <end position="408"/>
    </location>
</feature>
<feature type="transmembrane region" description="Helical" evidence="5">
    <location>
        <begin position="345"/>
        <end position="367"/>
    </location>
</feature>
<dbReference type="InterPro" id="IPR011701">
    <property type="entry name" value="MFS"/>
</dbReference>
<dbReference type="GeneID" id="95966806"/>
<dbReference type="GO" id="GO:0016020">
    <property type="term" value="C:membrane"/>
    <property type="evidence" value="ECO:0007669"/>
    <property type="project" value="UniProtKB-SubCell"/>
</dbReference>
<feature type="transmembrane region" description="Helical" evidence="5">
    <location>
        <begin position="110"/>
        <end position="133"/>
    </location>
</feature>
<evidence type="ECO:0000256" key="5">
    <source>
        <dbReference type="SAM" id="Phobius"/>
    </source>
</evidence>
<dbReference type="RefSeq" id="WP_393971523.1">
    <property type="nucleotide sequence ID" value="NZ_CP133772.1"/>
</dbReference>
<organism evidence="7 8">
    <name type="scientific">Oxyplasma meridianum</name>
    <dbReference type="NCBI Taxonomy" id="3073602"/>
    <lineage>
        <taxon>Archaea</taxon>
        <taxon>Methanobacteriati</taxon>
        <taxon>Thermoplasmatota</taxon>
        <taxon>Thermoplasmata</taxon>
        <taxon>Thermoplasmatales</taxon>
        <taxon>Thermoplasmataceae</taxon>
        <taxon>Oxyplasma</taxon>
    </lineage>
</organism>
<evidence type="ECO:0000313" key="7">
    <source>
        <dbReference type="EMBL" id="WYX99550.1"/>
    </source>
</evidence>
<keyword evidence="3 5" id="KW-1133">Transmembrane helix</keyword>